<feature type="region of interest" description="Disordered" evidence="13">
    <location>
        <begin position="247"/>
        <end position="314"/>
    </location>
</feature>
<evidence type="ECO:0000256" key="4">
    <source>
        <dbReference type="ARBA" id="ARBA00022525"/>
    </source>
</evidence>
<comment type="similarity">
    <text evidence="2">Belongs to the MIF family.</text>
</comment>
<evidence type="ECO:0000256" key="3">
    <source>
        <dbReference type="ARBA" id="ARBA00022514"/>
    </source>
</evidence>
<dbReference type="AlphaFoldDB" id="A0A9P8L4M3"/>
<proteinExistence type="inferred from homology"/>
<keyword evidence="4" id="KW-0964">Secreted</keyword>
<dbReference type="Pfam" id="PF01187">
    <property type="entry name" value="MIF"/>
    <property type="match status" value="1"/>
</dbReference>
<evidence type="ECO:0000256" key="12">
    <source>
        <dbReference type="ARBA" id="ARBA00042730"/>
    </source>
</evidence>
<sequence length="329" mass="36043">MSDTFPQPAGETLGVHHTNNLLSRSSQNVASEGGKAQAAPDKSAFLDQVADMSILRPMERGAPGDAALIAMVQRGDAEKQLSRKRSQFYGEVFAVREGSGSARERITKDSMVMADVRTNVIVENEFAFVTGFSNQLSTRYQRPETSIMIDVTHSACMMLAGSFEPTYVLTITALKTHIQPATNKRNTALLQQWMTENLGVEASRGIVKFAAIPEENLATNGVTVLGEIEALDKHLGFENIGGLKRTLTRGRTGSKSKKNKSDSSSLASSMPFAPIRMTPSPQLSSVSEDEAVPPLPPMPSEKSKWDRRADRAQRVGRRRSIVEFFIKQK</sequence>
<dbReference type="GO" id="GO:0050178">
    <property type="term" value="F:phenylpyruvate tautomerase activity"/>
    <property type="evidence" value="ECO:0007669"/>
    <property type="project" value="UniProtKB-EC"/>
</dbReference>
<evidence type="ECO:0000256" key="1">
    <source>
        <dbReference type="ARBA" id="ARBA00004613"/>
    </source>
</evidence>
<feature type="compositionally biased region" description="Basic residues" evidence="13">
    <location>
        <begin position="247"/>
        <end position="258"/>
    </location>
</feature>
<dbReference type="GO" id="GO:0005576">
    <property type="term" value="C:extracellular region"/>
    <property type="evidence" value="ECO:0007669"/>
    <property type="project" value="UniProtKB-SubCell"/>
</dbReference>
<evidence type="ECO:0000256" key="2">
    <source>
        <dbReference type="ARBA" id="ARBA00005851"/>
    </source>
</evidence>
<organism evidence="14 15">
    <name type="scientific">Glutinoglossum americanum</name>
    <dbReference type="NCBI Taxonomy" id="1670608"/>
    <lineage>
        <taxon>Eukaryota</taxon>
        <taxon>Fungi</taxon>
        <taxon>Dikarya</taxon>
        <taxon>Ascomycota</taxon>
        <taxon>Pezizomycotina</taxon>
        <taxon>Geoglossomycetes</taxon>
        <taxon>Geoglossales</taxon>
        <taxon>Geoglossaceae</taxon>
        <taxon>Glutinoglossum</taxon>
    </lineage>
</organism>
<evidence type="ECO:0000256" key="9">
    <source>
        <dbReference type="ARBA" id="ARBA00039086"/>
    </source>
</evidence>
<dbReference type="GO" id="GO:0004167">
    <property type="term" value="F:dopachrome isomerase activity"/>
    <property type="evidence" value="ECO:0007669"/>
    <property type="project" value="UniProtKB-EC"/>
</dbReference>
<dbReference type="InterPro" id="IPR014347">
    <property type="entry name" value="Tautomerase/MIF_sf"/>
</dbReference>
<comment type="catalytic activity">
    <reaction evidence="7">
        <text>L-dopachrome = 5,6-dihydroxyindole-2-carboxylate</text>
        <dbReference type="Rhea" id="RHEA:13041"/>
        <dbReference type="ChEBI" id="CHEBI:16875"/>
        <dbReference type="ChEBI" id="CHEBI:57509"/>
        <dbReference type="EC" id="5.3.3.12"/>
    </reaction>
</comment>
<evidence type="ECO:0000256" key="10">
    <source>
        <dbReference type="ARBA" id="ARBA00041631"/>
    </source>
</evidence>
<evidence type="ECO:0000256" key="5">
    <source>
        <dbReference type="ARBA" id="ARBA00023235"/>
    </source>
</evidence>
<keyword evidence="5" id="KW-0413">Isomerase</keyword>
<reference evidence="14" key="1">
    <citation type="submission" date="2021-03" db="EMBL/GenBank/DDBJ databases">
        <title>Comparative genomics and phylogenomic investigation of the class Geoglossomycetes provide insights into ecological specialization and systematics.</title>
        <authorList>
            <person name="Melie T."/>
            <person name="Pirro S."/>
            <person name="Miller A.N."/>
            <person name="Quandt A."/>
        </authorList>
    </citation>
    <scope>NUCLEOTIDE SEQUENCE</scope>
    <source>
        <strain evidence="14">GBOQ0MN5Z8</strain>
    </source>
</reference>
<dbReference type="OrthoDB" id="255819at2759"/>
<accession>A0A9P8L4M3</accession>
<dbReference type="Proteomes" id="UP000698800">
    <property type="component" value="Unassembled WGS sequence"/>
</dbReference>
<comment type="subcellular location">
    <subcellularLocation>
        <location evidence="1">Secreted</location>
    </subcellularLocation>
</comment>
<dbReference type="SUPFAM" id="SSF55331">
    <property type="entry name" value="Tautomerase/MIF"/>
    <property type="match status" value="1"/>
</dbReference>
<evidence type="ECO:0000313" key="15">
    <source>
        <dbReference type="Proteomes" id="UP000698800"/>
    </source>
</evidence>
<dbReference type="InterPro" id="IPR001398">
    <property type="entry name" value="Macrophage_inhib_fac"/>
</dbReference>
<protein>
    <recommendedName>
        <fullName evidence="12">L-dopachrome isomerase</fullName>
        <ecNumber evidence="9">5.3.2.1</ecNumber>
        <ecNumber evidence="8">5.3.3.12</ecNumber>
    </recommendedName>
    <alternativeName>
        <fullName evidence="10">L-dopachrome tautomerase</fullName>
    </alternativeName>
    <alternativeName>
        <fullName evidence="11">Phenylpyruvate tautomerase</fullName>
    </alternativeName>
</protein>
<feature type="compositionally biased region" description="Basic and acidic residues" evidence="13">
    <location>
        <begin position="301"/>
        <end position="313"/>
    </location>
</feature>
<evidence type="ECO:0000256" key="11">
    <source>
        <dbReference type="ARBA" id="ARBA00041912"/>
    </source>
</evidence>
<evidence type="ECO:0000256" key="7">
    <source>
        <dbReference type="ARBA" id="ARBA00036823"/>
    </source>
</evidence>
<comment type="caution">
    <text evidence="14">The sequence shown here is derived from an EMBL/GenBank/DDBJ whole genome shotgun (WGS) entry which is preliminary data.</text>
</comment>
<keyword evidence="15" id="KW-1185">Reference proteome</keyword>
<evidence type="ECO:0000313" key="14">
    <source>
        <dbReference type="EMBL" id="KAH0541973.1"/>
    </source>
</evidence>
<keyword evidence="3" id="KW-0202">Cytokine</keyword>
<dbReference type="EC" id="5.3.2.1" evidence="9"/>
<name>A0A9P8L4M3_9PEZI</name>
<comment type="catalytic activity">
    <reaction evidence="6">
        <text>3-phenylpyruvate = enol-phenylpyruvate</text>
        <dbReference type="Rhea" id="RHEA:17097"/>
        <dbReference type="ChEBI" id="CHEBI:16815"/>
        <dbReference type="ChEBI" id="CHEBI:18005"/>
        <dbReference type="EC" id="5.3.2.1"/>
    </reaction>
</comment>
<dbReference type="Gene3D" id="3.30.429.10">
    <property type="entry name" value="Macrophage Migration Inhibitory Factor"/>
    <property type="match status" value="1"/>
</dbReference>
<dbReference type="EC" id="5.3.3.12" evidence="8"/>
<evidence type="ECO:0000256" key="6">
    <source>
        <dbReference type="ARBA" id="ARBA00036735"/>
    </source>
</evidence>
<dbReference type="EMBL" id="JAGHQL010000064">
    <property type="protein sequence ID" value="KAH0541973.1"/>
    <property type="molecule type" value="Genomic_DNA"/>
</dbReference>
<evidence type="ECO:0000256" key="8">
    <source>
        <dbReference type="ARBA" id="ARBA00038932"/>
    </source>
</evidence>
<evidence type="ECO:0000256" key="13">
    <source>
        <dbReference type="SAM" id="MobiDB-lite"/>
    </source>
</evidence>
<gene>
    <name evidence="14" type="ORF">FGG08_003605</name>
</gene>
<dbReference type="PANTHER" id="PTHR11954">
    <property type="entry name" value="D-DOPACHROME DECARBOXYLASE"/>
    <property type="match status" value="1"/>
</dbReference>
<dbReference type="PANTHER" id="PTHR11954:SF6">
    <property type="entry name" value="MACROPHAGE MIGRATION INHIBITORY FACTOR"/>
    <property type="match status" value="1"/>
</dbReference>